<keyword evidence="1" id="KW-1133">Transmembrane helix</keyword>
<comment type="caution">
    <text evidence="2">The sequence shown here is derived from an EMBL/GenBank/DDBJ whole genome shotgun (WGS) entry which is preliminary data.</text>
</comment>
<feature type="transmembrane region" description="Helical" evidence="1">
    <location>
        <begin position="135"/>
        <end position="154"/>
    </location>
</feature>
<dbReference type="Proteomes" id="UP000605676">
    <property type="component" value="Unassembled WGS sequence"/>
</dbReference>
<feature type="transmembrane region" description="Helical" evidence="1">
    <location>
        <begin position="166"/>
        <end position="185"/>
    </location>
</feature>
<proteinExistence type="predicted"/>
<keyword evidence="3" id="KW-1185">Reference proteome</keyword>
<keyword evidence="1" id="KW-0472">Membrane</keyword>
<dbReference type="RefSeq" id="WP_200466333.1">
    <property type="nucleotide sequence ID" value="NZ_JAENRR010000053.1"/>
</dbReference>
<feature type="transmembrane region" description="Helical" evidence="1">
    <location>
        <begin position="9"/>
        <end position="27"/>
    </location>
</feature>
<name>A0ABS1HNK2_9BACT</name>
<evidence type="ECO:0000256" key="1">
    <source>
        <dbReference type="SAM" id="Phobius"/>
    </source>
</evidence>
<feature type="transmembrane region" description="Helical" evidence="1">
    <location>
        <begin position="47"/>
        <end position="67"/>
    </location>
</feature>
<accession>A0ABS1HNK2</accession>
<keyword evidence="1" id="KW-0812">Transmembrane</keyword>
<organism evidence="2 3">
    <name type="scientific">Carboxylicivirga marina</name>
    <dbReference type="NCBI Taxonomy" id="2800988"/>
    <lineage>
        <taxon>Bacteria</taxon>
        <taxon>Pseudomonadati</taxon>
        <taxon>Bacteroidota</taxon>
        <taxon>Bacteroidia</taxon>
        <taxon>Marinilabiliales</taxon>
        <taxon>Marinilabiliaceae</taxon>
        <taxon>Carboxylicivirga</taxon>
    </lineage>
</organism>
<sequence>MTRINQKHFLYWILPLAILIPLITMYFSGVKWAMELVCPTVNWELGIVENLQLLVLLLIFIIGLIGIKRRKVRIEKAAMVLLSIFTAFVFLEEMDYGLHYVQYFTGESNTLFRDVTGAKNLHNLGNNARLFKRPFYPLMAMLFIVGPLVVHKIKSPMIRFFIPHKIIIATAIITVFSYLVPRLLVDWHIFPDGGFKKNIGEFSELMMYYIFFLYLKELIFEKESFLKPKGTVVTS</sequence>
<evidence type="ECO:0000313" key="3">
    <source>
        <dbReference type="Proteomes" id="UP000605676"/>
    </source>
</evidence>
<evidence type="ECO:0000313" key="2">
    <source>
        <dbReference type="EMBL" id="MBK3519112.1"/>
    </source>
</evidence>
<feature type="transmembrane region" description="Helical" evidence="1">
    <location>
        <begin position="74"/>
        <end position="91"/>
    </location>
</feature>
<protein>
    <submittedName>
        <fullName evidence="2">Uncharacterized protein</fullName>
    </submittedName>
</protein>
<gene>
    <name evidence="2" type="ORF">JIV24_17320</name>
</gene>
<reference evidence="2 3" key="1">
    <citation type="submission" date="2021-01" db="EMBL/GenBank/DDBJ databases">
        <title>Carboxyliciviraga sp.nov., isolated from coastal sediments.</title>
        <authorList>
            <person name="Lu D."/>
            <person name="Zhang T."/>
        </authorList>
    </citation>
    <scope>NUCLEOTIDE SEQUENCE [LARGE SCALE GENOMIC DNA]</scope>
    <source>
        <strain evidence="2 3">N1Y132</strain>
    </source>
</reference>
<dbReference type="EMBL" id="JAENRR010000053">
    <property type="protein sequence ID" value="MBK3519112.1"/>
    <property type="molecule type" value="Genomic_DNA"/>
</dbReference>